<dbReference type="SUPFAM" id="SSF49265">
    <property type="entry name" value="Fibronectin type III"/>
    <property type="match status" value="1"/>
</dbReference>
<dbReference type="GO" id="GO:0005829">
    <property type="term" value="C:cytosol"/>
    <property type="evidence" value="ECO:0007669"/>
    <property type="project" value="Ensembl"/>
</dbReference>
<evidence type="ECO:0000256" key="2">
    <source>
        <dbReference type="ARBA" id="ARBA00008280"/>
    </source>
</evidence>
<dbReference type="PANTHER" id="PTHR23037">
    <property type="entry name" value="CYTOKINE RECEPTOR"/>
    <property type="match status" value="1"/>
</dbReference>
<accession>F7FJP7</accession>
<dbReference type="KEGG" id="mdo:100020565"/>
<organism evidence="18 19">
    <name type="scientific">Monodelphis domestica</name>
    <name type="common">Gray short-tailed opossum</name>
    <dbReference type="NCBI Taxonomy" id="13616"/>
    <lineage>
        <taxon>Eukaryota</taxon>
        <taxon>Metazoa</taxon>
        <taxon>Chordata</taxon>
        <taxon>Craniata</taxon>
        <taxon>Vertebrata</taxon>
        <taxon>Euteleostomi</taxon>
        <taxon>Mammalia</taxon>
        <taxon>Metatheria</taxon>
        <taxon>Didelphimorphia</taxon>
        <taxon>Didelphidae</taxon>
        <taxon>Monodelphis</taxon>
    </lineage>
</organism>
<keyword evidence="10" id="KW-1015">Disulfide bond</keyword>
<reference evidence="18 19" key="1">
    <citation type="journal article" date="2007" name="Nature">
        <title>Genome of the marsupial Monodelphis domestica reveals innovation in non-coding sequences.</title>
        <authorList>
            <person name="Mikkelsen T.S."/>
            <person name="Wakefield M.J."/>
            <person name="Aken B."/>
            <person name="Amemiya C.T."/>
            <person name="Chang J.L."/>
            <person name="Duke S."/>
            <person name="Garber M."/>
            <person name="Gentles A.J."/>
            <person name="Goodstadt L."/>
            <person name="Heger A."/>
            <person name="Jurka J."/>
            <person name="Kamal M."/>
            <person name="Mauceli E."/>
            <person name="Searle S.M."/>
            <person name="Sharpe T."/>
            <person name="Baker M.L."/>
            <person name="Batzer M.A."/>
            <person name="Benos P.V."/>
            <person name="Belov K."/>
            <person name="Clamp M."/>
            <person name="Cook A."/>
            <person name="Cuff J."/>
            <person name="Das R."/>
            <person name="Davidow L."/>
            <person name="Deakin J.E."/>
            <person name="Fazzari M.J."/>
            <person name="Glass J.L."/>
            <person name="Grabherr M."/>
            <person name="Greally J.M."/>
            <person name="Gu W."/>
            <person name="Hore T.A."/>
            <person name="Huttley G.A."/>
            <person name="Kleber M."/>
            <person name="Jirtle R.L."/>
            <person name="Koina E."/>
            <person name="Lee J.T."/>
            <person name="Mahony S."/>
            <person name="Marra M.A."/>
            <person name="Miller R.D."/>
            <person name="Nicholls R.D."/>
            <person name="Oda M."/>
            <person name="Papenfuss A.T."/>
            <person name="Parra Z.E."/>
            <person name="Pollock D.D."/>
            <person name="Ray D.A."/>
            <person name="Schein J.E."/>
            <person name="Speed T.P."/>
            <person name="Thompson K."/>
            <person name="VandeBerg J.L."/>
            <person name="Wade C.M."/>
            <person name="Walker J.A."/>
            <person name="Waters P.D."/>
            <person name="Webber C."/>
            <person name="Weidman J.R."/>
            <person name="Xie X."/>
            <person name="Zody M.C."/>
            <person name="Baldwin J."/>
            <person name="Abdouelleil A."/>
            <person name="Abdulkadir J."/>
            <person name="Abebe A."/>
            <person name="Abera B."/>
            <person name="Abreu J."/>
            <person name="Acer S.C."/>
            <person name="Aftuck L."/>
            <person name="Alexander A."/>
            <person name="An P."/>
            <person name="Anderson E."/>
            <person name="Anderson S."/>
            <person name="Arachi H."/>
            <person name="Azer M."/>
            <person name="Bachantsang P."/>
            <person name="Barry A."/>
            <person name="Bayul T."/>
            <person name="Berlin A."/>
            <person name="Bessette D."/>
            <person name="Bloom T."/>
            <person name="Bloom T."/>
            <person name="Boguslavskiy L."/>
            <person name="Bonnet C."/>
            <person name="Boukhgalter B."/>
            <person name="Bourzgui I."/>
            <person name="Brown A."/>
            <person name="Cahill P."/>
            <person name="Channer S."/>
            <person name="Cheshatsang Y."/>
            <person name="Chuda L."/>
            <person name="Citroen M."/>
            <person name="Collymore A."/>
            <person name="Cooke P."/>
            <person name="Costello M."/>
            <person name="D'Aco K."/>
            <person name="Daza R."/>
            <person name="De Haan G."/>
            <person name="DeGray S."/>
            <person name="DeMaso C."/>
            <person name="Dhargay N."/>
            <person name="Dooley K."/>
            <person name="Dooley E."/>
            <person name="Doricent M."/>
            <person name="Dorje P."/>
            <person name="Dorjee K."/>
            <person name="Dupes A."/>
            <person name="Elong R."/>
            <person name="Falk J."/>
            <person name="Farina A."/>
            <person name="Faro S."/>
            <person name="Ferguson D."/>
            <person name="Fisher S."/>
            <person name="Foley C.D."/>
            <person name="Franke A."/>
            <person name="Friedrich D."/>
            <person name="Gadbois L."/>
            <person name="Gearin G."/>
            <person name="Gearin C.R."/>
            <person name="Giannoukos G."/>
            <person name="Goode T."/>
            <person name="Graham J."/>
            <person name="Grandbois E."/>
            <person name="Grewal S."/>
            <person name="Gyaltsen K."/>
            <person name="Hafez N."/>
            <person name="Hagos B."/>
            <person name="Hall J."/>
            <person name="Henson C."/>
            <person name="Hollinger A."/>
            <person name="Honan T."/>
            <person name="Huard M.D."/>
            <person name="Hughes L."/>
            <person name="Hurhula B."/>
            <person name="Husby M.E."/>
            <person name="Kamat A."/>
            <person name="Kanga B."/>
            <person name="Kashin S."/>
            <person name="Khazanovich D."/>
            <person name="Kisner P."/>
            <person name="Lance K."/>
            <person name="Lara M."/>
            <person name="Lee W."/>
            <person name="Lennon N."/>
            <person name="Letendre F."/>
            <person name="LeVine R."/>
            <person name="Lipovsky A."/>
            <person name="Liu X."/>
            <person name="Liu J."/>
            <person name="Liu S."/>
            <person name="Lokyitsang T."/>
            <person name="Lokyitsang Y."/>
            <person name="Lubonja R."/>
            <person name="Lui A."/>
            <person name="MacDonald P."/>
            <person name="Magnisalis V."/>
            <person name="Maru K."/>
            <person name="Matthews C."/>
            <person name="McCusker W."/>
            <person name="McDonough S."/>
            <person name="Mehta T."/>
            <person name="Meldrim J."/>
            <person name="Meneus L."/>
            <person name="Mihai O."/>
            <person name="Mihalev A."/>
            <person name="Mihova T."/>
            <person name="Mittelman R."/>
            <person name="Mlenga V."/>
            <person name="Montmayeur A."/>
            <person name="Mulrain L."/>
            <person name="Navidi A."/>
            <person name="Naylor J."/>
            <person name="Negash T."/>
            <person name="Nguyen T."/>
            <person name="Nguyen N."/>
            <person name="Nicol R."/>
            <person name="Norbu C."/>
            <person name="Norbu N."/>
            <person name="Novod N."/>
            <person name="O'Neill B."/>
            <person name="Osman S."/>
            <person name="Markiewicz E."/>
            <person name="Oyono O.L."/>
            <person name="Patti C."/>
            <person name="Phunkhang P."/>
            <person name="Pierre F."/>
            <person name="Priest M."/>
            <person name="Raghuraman S."/>
            <person name="Rege F."/>
            <person name="Reyes R."/>
            <person name="Rise C."/>
            <person name="Rogov P."/>
            <person name="Ross K."/>
            <person name="Ryan E."/>
            <person name="Settipalli S."/>
            <person name="Shea T."/>
            <person name="Sherpa N."/>
            <person name="Shi L."/>
            <person name="Shih D."/>
            <person name="Sparrow T."/>
            <person name="Spaulding J."/>
            <person name="Stalker J."/>
            <person name="Stange-Thomann N."/>
            <person name="Stavropoulos S."/>
            <person name="Stone C."/>
            <person name="Strader C."/>
            <person name="Tesfaye S."/>
            <person name="Thomson T."/>
            <person name="Thoulutsang Y."/>
            <person name="Thoulutsang D."/>
            <person name="Topham K."/>
            <person name="Topping I."/>
            <person name="Tsamla T."/>
            <person name="Vassiliev H."/>
            <person name="Vo A."/>
            <person name="Wangchuk T."/>
            <person name="Wangdi T."/>
            <person name="Weiand M."/>
            <person name="Wilkinson J."/>
            <person name="Wilson A."/>
            <person name="Yadav S."/>
            <person name="Young G."/>
            <person name="Yu Q."/>
            <person name="Zembek L."/>
            <person name="Zhong D."/>
            <person name="Zimmer A."/>
            <person name="Zwirko Z."/>
            <person name="Jaffe D.B."/>
            <person name="Alvarez P."/>
            <person name="Brockman W."/>
            <person name="Butler J."/>
            <person name="Chin C."/>
            <person name="Gnerre S."/>
            <person name="MacCallum I."/>
            <person name="Graves J.A."/>
            <person name="Ponting C.P."/>
            <person name="Breen M."/>
            <person name="Samollow P.B."/>
            <person name="Lander E.S."/>
            <person name="Lindblad-Toh K."/>
        </authorList>
    </citation>
    <scope>NUCLEOTIDE SEQUENCE [LARGE SCALE GENOMIC DNA]</scope>
</reference>
<dbReference type="AlphaFoldDB" id="F7FJP7"/>
<keyword evidence="6 16" id="KW-0732">Signal</keyword>
<dbReference type="Gene3D" id="2.60.40.10">
    <property type="entry name" value="Immunoglobulins"/>
    <property type="match status" value="1"/>
</dbReference>
<evidence type="ECO:0000256" key="3">
    <source>
        <dbReference type="ARBA" id="ARBA00018930"/>
    </source>
</evidence>
<dbReference type="GO" id="GO:0001913">
    <property type="term" value="P:T cell mediated cytotoxicity"/>
    <property type="evidence" value="ECO:0000318"/>
    <property type="project" value="GO_Central"/>
</dbReference>
<dbReference type="GO" id="GO:0019725">
    <property type="term" value="P:cellular homeostasis"/>
    <property type="evidence" value="ECO:0007669"/>
    <property type="project" value="Ensembl"/>
</dbReference>
<feature type="signal peptide" evidence="16">
    <location>
        <begin position="1"/>
        <end position="20"/>
    </location>
</feature>
<dbReference type="Gene3D" id="2.60.40.1870">
    <property type="match status" value="1"/>
</dbReference>
<evidence type="ECO:0000256" key="13">
    <source>
        <dbReference type="ARBA" id="ARBA00025125"/>
    </source>
</evidence>
<keyword evidence="7" id="KW-0832">Ubl conjugation</keyword>
<reference evidence="18" key="2">
    <citation type="submission" date="2025-08" db="UniProtKB">
        <authorList>
            <consortium name="Ensembl"/>
        </authorList>
    </citation>
    <scope>IDENTIFICATION</scope>
</reference>
<reference evidence="18" key="3">
    <citation type="submission" date="2025-09" db="UniProtKB">
        <authorList>
            <consortium name="Ensembl"/>
        </authorList>
    </citation>
    <scope>IDENTIFICATION</scope>
</reference>
<dbReference type="PROSITE" id="PS01355">
    <property type="entry name" value="HEMATOPO_REC_S_F1"/>
    <property type="match status" value="1"/>
</dbReference>
<evidence type="ECO:0000256" key="8">
    <source>
        <dbReference type="ARBA" id="ARBA00022989"/>
    </source>
</evidence>
<keyword evidence="12" id="KW-0325">Glycoprotein</keyword>
<dbReference type="Bgee" id="ENSMODG00000020367">
    <property type="expression patterns" value="Expressed in blood and 7 other cell types or tissues"/>
</dbReference>
<dbReference type="PANTHER" id="PTHR23037:SF27">
    <property type="entry name" value="INTERLEUKIN-7 RECEPTOR SUBUNIT ALPHA"/>
    <property type="match status" value="1"/>
</dbReference>
<dbReference type="InterPro" id="IPR040997">
    <property type="entry name" value="FN3_7"/>
</dbReference>
<evidence type="ECO:0000256" key="10">
    <source>
        <dbReference type="ARBA" id="ARBA00023157"/>
    </source>
</evidence>
<evidence type="ECO:0000256" key="5">
    <source>
        <dbReference type="ARBA" id="ARBA00022692"/>
    </source>
</evidence>
<dbReference type="HOGENOM" id="CLU_045398_0_0_1"/>
<name>F7FJP7_MONDO</name>
<dbReference type="GO" id="GO:0030097">
    <property type="term" value="P:hemopoiesis"/>
    <property type="evidence" value="ECO:0000318"/>
    <property type="project" value="GO_Central"/>
</dbReference>
<keyword evidence="5 15" id="KW-0812">Transmembrane</keyword>
<dbReference type="InterPro" id="IPR013783">
    <property type="entry name" value="Ig-like_fold"/>
</dbReference>
<dbReference type="CDD" id="cd00063">
    <property type="entry name" value="FN3"/>
    <property type="match status" value="1"/>
</dbReference>
<dbReference type="RefSeq" id="XP_001373020.1">
    <property type="nucleotide sequence ID" value="XM_001372983.4"/>
</dbReference>
<dbReference type="GO" id="GO:0009897">
    <property type="term" value="C:external side of plasma membrane"/>
    <property type="evidence" value="ECO:0000318"/>
    <property type="project" value="GO_Central"/>
</dbReference>
<comment type="similarity">
    <text evidence="2">Belongs to the type I cytokine receptor family. Type 4 subfamily.</text>
</comment>
<evidence type="ECO:0000256" key="11">
    <source>
        <dbReference type="ARBA" id="ARBA00023170"/>
    </source>
</evidence>
<keyword evidence="11" id="KW-0675">Receptor</keyword>
<dbReference type="GeneID" id="100020565"/>
<dbReference type="GO" id="GO:0004917">
    <property type="term" value="F:interleukin-7 receptor activity"/>
    <property type="evidence" value="ECO:0000318"/>
    <property type="project" value="GO_Central"/>
</dbReference>
<proteinExistence type="inferred from homology"/>
<protein>
    <recommendedName>
        <fullName evidence="3">Interleukin-7 receptor subunit alpha</fullName>
    </recommendedName>
</protein>
<dbReference type="InterPro" id="IPR003961">
    <property type="entry name" value="FN3_dom"/>
</dbReference>
<evidence type="ECO:0000256" key="14">
    <source>
        <dbReference type="ARBA" id="ARBA00047072"/>
    </source>
</evidence>
<evidence type="ECO:0000256" key="6">
    <source>
        <dbReference type="ARBA" id="ARBA00022729"/>
    </source>
</evidence>
<dbReference type="GO" id="GO:0046427">
    <property type="term" value="P:positive regulation of receptor signaling pathway via JAK-STAT"/>
    <property type="evidence" value="ECO:0000318"/>
    <property type="project" value="GO_Central"/>
</dbReference>
<dbReference type="eggNOG" id="ENOG502S4WE">
    <property type="taxonomic scope" value="Eukaryota"/>
</dbReference>
<dbReference type="PROSITE" id="PS50853">
    <property type="entry name" value="FN3"/>
    <property type="match status" value="1"/>
</dbReference>
<evidence type="ECO:0000256" key="15">
    <source>
        <dbReference type="SAM" id="Phobius"/>
    </source>
</evidence>
<feature type="domain" description="Fibronectin type-III" evidence="17">
    <location>
        <begin position="132"/>
        <end position="234"/>
    </location>
</feature>
<dbReference type="OrthoDB" id="8611929at2759"/>
<dbReference type="STRING" id="13616.ENSMODP00000025476"/>
<gene>
    <name evidence="18" type="primary">IL7R</name>
</gene>
<keyword evidence="9 15" id="KW-0472">Membrane</keyword>
<sequence length="456" mass="51751">MTVLSTTIGIIFFLLHSSSGESGCGKDDGFEDEEQDDYEFTCYSQLQGHGQEHTLTCYFNNLTLHSNDLELKLCGAFMSEPQCEMMIKRENDYFMKSRSFSLINTCEINVILGRSKVNYKSFKITKIVKPEAPFDLNITYRKAANDFVLTFSTTHSWNDHYVKELIHDIAYHQEKSQSDWTHIRSSYPHITLLERKLQPNSTYEVKIRSFPGGEYFSGYWSDWSPTVYFRTPLRPKAEELDFVMLFIITLSFSSGILGIVVICLLWEKRIKPVLWPNLPDHKTTLEQLCRKPQKNFSNSFNPECFLDDKIHKVDGIQSKEEVEGFLQVSLPQDINAAEKFGLSPDWPSENNIIPPVAFGGNSPPTCLDGNFNTCDLSVLMASKSPNQQENSKNEAHSCGGLLLSSDSRNSALVFPFPLKLGVLSPNPTAPGQPINADLRLSQEEAYVTMSSFYQNK</sequence>
<evidence type="ECO:0000256" key="4">
    <source>
        <dbReference type="ARBA" id="ARBA00022553"/>
    </source>
</evidence>
<comment type="subcellular location">
    <subcellularLocation>
        <location evidence="1">Membrane</location>
        <topology evidence="1">Single-pass type I membrane protein</topology>
    </subcellularLocation>
</comment>
<dbReference type="InParanoid" id="F7FJP7"/>
<dbReference type="Proteomes" id="UP000002280">
    <property type="component" value="Chromosome 3"/>
</dbReference>
<evidence type="ECO:0000313" key="18">
    <source>
        <dbReference type="Ensembl" id="ENSMODP00000025476.1"/>
    </source>
</evidence>
<dbReference type="Pfam" id="PF18447">
    <property type="entry name" value="FN3_7"/>
    <property type="match status" value="1"/>
</dbReference>
<evidence type="ECO:0000256" key="1">
    <source>
        <dbReference type="ARBA" id="ARBA00004479"/>
    </source>
</evidence>
<dbReference type="CTD" id="3575"/>
<evidence type="ECO:0000256" key="9">
    <source>
        <dbReference type="ARBA" id="ARBA00023136"/>
    </source>
</evidence>
<evidence type="ECO:0000256" key="12">
    <source>
        <dbReference type="ARBA" id="ARBA00023180"/>
    </source>
</evidence>
<dbReference type="OMA" id="QIHRVDD"/>
<keyword evidence="8 15" id="KW-1133">Transmembrane helix</keyword>
<evidence type="ECO:0000313" key="19">
    <source>
        <dbReference type="Proteomes" id="UP000002280"/>
    </source>
</evidence>
<dbReference type="GeneTree" id="ENSGT00510000048500"/>
<dbReference type="InterPro" id="IPR003531">
    <property type="entry name" value="Hempt_rcpt_S_F1_CS"/>
</dbReference>
<dbReference type="GO" id="GO:0005654">
    <property type="term" value="C:nucleoplasm"/>
    <property type="evidence" value="ECO:0007669"/>
    <property type="project" value="Ensembl"/>
</dbReference>
<comment type="function">
    <text evidence="13">Receptor for interleukin-7. Also acts as a receptor for thymic stromal lymphopoietin (TSLP).</text>
</comment>
<dbReference type="Ensembl" id="ENSMODT00000025927.3">
    <property type="protein sequence ID" value="ENSMODP00000025476.1"/>
    <property type="gene ID" value="ENSMODG00000020367.4"/>
</dbReference>
<comment type="subunit">
    <text evidence="14">The IL7 receptor is a heterodimer of IL7R and IL2RG. The TSLP receptor is a heterodimer of CRLF2 and IL7R. Interacts with CD53.</text>
</comment>
<evidence type="ECO:0000256" key="7">
    <source>
        <dbReference type="ARBA" id="ARBA00022843"/>
    </source>
</evidence>
<dbReference type="InterPro" id="IPR036116">
    <property type="entry name" value="FN3_sf"/>
</dbReference>
<evidence type="ECO:0000259" key="17">
    <source>
        <dbReference type="PROSITE" id="PS50853"/>
    </source>
</evidence>
<dbReference type="GO" id="GO:0008284">
    <property type="term" value="P:positive regulation of cell population proliferation"/>
    <property type="evidence" value="ECO:0007669"/>
    <property type="project" value="Ensembl"/>
</dbReference>
<keyword evidence="4" id="KW-0597">Phosphoprotein</keyword>
<evidence type="ECO:0000256" key="16">
    <source>
        <dbReference type="SAM" id="SignalP"/>
    </source>
</evidence>
<feature type="chain" id="PRO_5003352149" description="Interleukin-7 receptor subunit alpha" evidence="16">
    <location>
        <begin position="21"/>
        <end position="456"/>
    </location>
</feature>
<keyword evidence="19" id="KW-1185">Reference proteome</keyword>
<dbReference type="GO" id="GO:0038111">
    <property type="term" value="P:interleukin-7-mediated signaling pathway"/>
    <property type="evidence" value="ECO:0000318"/>
    <property type="project" value="GO_Central"/>
</dbReference>
<feature type="transmembrane region" description="Helical" evidence="15">
    <location>
        <begin position="242"/>
        <end position="266"/>
    </location>
</feature>
<dbReference type="FunCoup" id="F7FJP7">
    <property type="interactions" value="283"/>
</dbReference>